<sequence>MKPIERKLYFIILLMKLLLTSDGITNKSIAKALFDLVGKKPEDTSLVFVPTASNVEKGDKEWLINDLINLKKQNFKQIDIADISAVDKTIWLPKMEEADVLFFEGGNTYHLMRWVNKSGLAEELPKLLEARVYVGVSAGSMIMGPDLALHQSQILYGEDLQEKENMTGLNFVDFYFFSHLNSPHFNLRKEEIIKEAVKDMKEKVYAMDDNSALKIVDGKIEIISEGKYMIFN</sequence>
<evidence type="ECO:0000313" key="6">
    <source>
        <dbReference type="Proteomes" id="UP000176834"/>
    </source>
</evidence>
<dbReference type="GO" id="GO:0008236">
    <property type="term" value="F:serine-type peptidase activity"/>
    <property type="evidence" value="ECO:0007669"/>
    <property type="project" value="UniProtKB-KW"/>
</dbReference>
<dbReference type="SUPFAM" id="SSF52317">
    <property type="entry name" value="Class I glutamine amidotransferase-like"/>
    <property type="match status" value="1"/>
</dbReference>
<comment type="similarity">
    <text evidence="1">Belongs to the peptidase S51 family.</text>
</comment>
<dbReference type="GO" id="GO:0006508">
    <property type="term" value="P:proteolysis"/>
    <property type="evidence" value="ECO:0007669"/>
    <property type="project" value="UniProtKB-KW"/>
</dbReference>
<keyword evidence="2" id="KW-0645">Protease</keyword>
<evidence type="ECO:0000256" key="4">
    <source>
        <dbReference type="ARBA" id="ARBA00022825"/>
    </source>
</evidence>
<name>A0A1F8EZG8_9BACT</name>
<accession>A0A1F8EZG8</accession>
<dbReference type="InterPro" id="IPR029062">
    <property type="entry name" value="Class_I_gatase-like"/>
</dbReference>
<dbReference type="AlphaFoldDB" id="A0A1F8EZG8"/>
<dbReference type="EMBL" id="MGJN01000020">
    <property type="protein sequence ID" value="OGN06255.1"/>
    <property type="molecule type" value="Genomic_DNA"/>
</dbReference>
<dbReference type="PANTHER" id="PTHR20842">
    <property type="entry name" value="PROTEASE S51 ALPHA-ASPARTYL DIPEPTIDASE"/>
    <property type="match status" value="1"/>
</dbReference>
<evidence type="ECO:0000256" key="2">
    <source>
        <dbReference type="ARBA" id="ARBA00022670"/>
    </source>
</evidence>
<evidence type="ECO:0000313" key="5">
    <source>
        <dbReference type="EMBL" id="OGN06255.1"/>
    </source>
</evidence>
<keyword evidence="3" id="KW-0378">Hydrolase</keyword>
<dbReference type="Proteomes" id="UP000176834">
    <property type="component" value="Unassembled WGS sequence"/>
</dbReference>
<comment type="caution">
    <text evidence="5">The sequence shown here is derived from an EMBL/GenBank/DDBJ whole genome shotgun (WGS) entry which is preliminary data.</text>
</comment>
<keyword evidence="4" id="KW-0720">Serine protease</keyword>
<dbReference type="Pfam" id="PF03575">
    <property type="entry name" value="Peptidase_S51"/>
    <property type="match status" value="1"/>
</dbReference>
<evidence type="ECO:0000256" key="1">
    <source>
        <dbReference type="ARBA" id="ARBA00006534"/>
    </source>
</evidence>
<gene>
    <name evidence="5" type="ORF">A3B86_04005</name>
</gene>
<reference evidence="5 6" key="1">
    <citation type="journal article" date="2016" name="Nat. Commun.">
        <title>Thousands of microbial genomes shed light on interconnected biogeochemical processes in an aquifer system.</title>
        <authorList>
            <person name="Anantharaman K."/>
            <person name="Brown C.T."/>
            <person name="Hug L.A."/>
            <person name="Sharon I."/>
            <person name="Castelle C.J."/>
            <person name="Probst A.J."/>
            <person name="Thomas B.C."/>
            <person name="Singh A."/>
            <person name="Wilkins M.J."/>
            <person name="Karaoz U."/>
            <person name="Brodie E.L."/>
            <person name="Williams K.H."/>
            <person name="Hubbard S.S."/>
            <person name="Banfield J.F."/>
        </authorList>
    </citation>
    <scope>NUCLEOTIDE SEQUENCE [LARGE SCALE GENOMIC DNA]</scope>
</reference>
<dbReference type="PANTHER" id="PTHR20842:SF0">
    <property type="entry name" value="ALPHA-ASPARTYL DIPEPTIDASE"/>
    <property type="match status" value="1"/>
</dbReference>
<evidence type="ECO:0008006" key="7">
    <source>
        <dbReference type="Google" id="ProtNLM"/>
    </source>
</evidence>
<dbReference type="Gene3D" id="3.40.50.880">
    <property type="match status" value="1"/>
</dbReference>
<protein>
    <recommendedName>
        <fullName evidence="7">Peptidase S51</fullName>
    </recommendedName>
</protein>
<proteinExistence type="inferred from homology"/>
<evidence type="ECO:0000256" key="3">
    <source>
        <dbReference type="ARBA" id="ARBA00022801"/>
    </source>
</evidence>
<dbReference type="InterPro" id="IPR005320">
    <property type="entry name" value="Peptidase_S51"/>
</dbReference>
<organism evidence="5 6">
    <name type="scientific">Candidatus Yanofskybacteria bacterium RIFCSPHIGHO2_02_FULL_38_22b</name>
    <dbReference type="NCBI Taxonomy" id="1802673"/>
    <lineage>
        <taxon>Bacteria</taxon>
        <taxon>Candidatus Yanofskyibacteriota</taxon>
    </lineage>
</organism>